<organism evidence="1 2">
    <name type="scientific">Xylanimonas cellulosilytica (strain DSM 15894 / JCM 12276 / CECT 5975 / KCTC 9989 / LMG 20990 / NBRC 107835 / XIL07)</name>
    <dbReference type="NCBI Taxonomy" id="446471"/>
    <lineage>
        <taxon>Bacteria</taxon>
        <taxon>Bacillati</taxon>
        <taxon>Actinomycetota</taxon>
        <taxon>Actinomycetes</taxon>
        <taxon>Micrococcales</taxon>
        <taxon>Promicromonosporaceae</taxon>
        <taxon>Xylanimonas</taxon>
    </lineage>
</organism>
<proteinExistence type="predicted"/>
<dbReference type="KEGG" id="xce:Xcel_2064"/>
<reference evidence="2" key="1">
    <citation type="submission" date="2009-11" db="EMBL/GenBank/DDBJ databases">
        <title>The complete chromosome of Xylanimonas cellulosilytica DSM 15894.</title>
        <authorList>
            <consortium name="US DOE Joint Genome Institute (JGI-PGF)"/>
            <person name="Lucas S."/>
            <person name="Copeland A."/>
            <person name="Lapidus A."/>
            <person name="Glavina del Rio T."/>
            <person name="Dalin E."/>
            <person name="Tice H."/>
            <person name="Bruce D."/>
            <person name="Goodwin L."/>
            <person name="Pitluck S."/>
            <person name="Kyrpides N."/>
            <person name="Mavromatis K."/>
            <person name="Ivanova N."/>
            <person name="Mikhailova N."/>
            <person name="Foster B."/>
            <person name="Clum A."/>
            <person name="Brettin T."/>
            <person name="Detter J.C."/>
            <person name="Han C."/>
            <person name="Larimer F."/>
            <person name="Land M."/>
            <person name="Hauser L."/>
            <person name="Markowitz V."/>
            <person name="Cheng J.F."/>
            <person name="Hugenholtz P."/>
            <person name="Woyke T."/>
            <person name="Wu D."/>
            <person name="Gehrich-Schroeter G."/>
            <person name="Schneider S."/>
            <person name="Pukall S.R."/>
            <person name="Klenk H.P."/>
            <person name="Eisen J.A."/>
        </authorList>
    </citation>
    <scope>NUCLEOTIDE SEQUENCE [LARGE SCALE GENOMIC DNA]</scope>
    <source>
        <strain evidence="2">DSM 15894 / CECT 5975 / LMG 20990 / XIL07</strain>
    </source>
</reference>
<evidence type="ECO:0000313" key="2">
    <source>
        <dbReference type="Proteomes" id="UP000002255"/>
    </source>
</evidence>
<dbReference type="HOGENOM" id="CLU_2903369_0_0_11"/>
<dbReference type="Proteomes" id="UP000002255">
    <property type="component" value="Chromosome"/>
</dbReference>
<dbReference type="STRING" id="446471.Xcel_2064"/>
<dbReference type="AlphaFoldDB" id="D1BU69"/>
<name>D1BU69_XYLCX</name>
<reference evidence="1 2" key="2">
    <citation type="journal article" date="2010" name="Stand. Genomic Sci.">
        <title>Complete genome sequence of Xylanimonas cellulosilytica type strain (XIL07).</title>
        <authorList>
            <person name="Foster B."/>
            <person name="Pukall R."/>
            <person name="Abt B."/>
            <person name="Nolan M."/>
            <person name="Glavina Del Rio T."/>
            <person name="Chen F."/>
            <person name="Lucas S."/>
            <person name="Tice H."/>
            <person name="Pitluck S."/>
            <person name="Cheng J.-F."/>
            <person name="Chertkov O."/>
            <person name="Brettin T."/>
            <person name="Han C."/>
            <person name="Detter J.C."/>
            <person name="Bruce D."/>
            <person name="Goodwin L."/>
            <person name="Ivanova N."/>
            <person name="Mavromatis K."/>
            <person name="Pati A."/>
            <person name="Mikhailova N."/>
            <person name="Chen A."/>
            <person name="Palaniappan K."/>
            <person name="Land M."/>
            <person name="Hauser L."/>
            <person name="Chang Y.-J."/>
            <person name="Jeffries C.D."/>
            <person name="Chain P."/>
            <person name="Rohde M."/>
            <person name="Goeker M."/>
            <person name="Bristow J."/>
            <person name="Eisen J.A."/>
            <person name="Markowitz V."/>
            <person name="Hugenholtz P."/>
            <person name="Kyrpides N.C."/>
            <person name="Klenk H.-P."/>
            <person name="Lapidus A."/>
        </authorList>
    </citation>
    <scope>NUCLEOTIDE SEQUENCE [LARGE SCALE GENOMIC DNA]</scope>
    <source>
        <strain evidence="2">DSM 15894 / CECT 5975 / LMG 20990 / XIL07</strain>
    </source>
</reference>
<dbReference type="RefSeq" id="WP_012878824.1">
    <property type="nucleotide sequence ID" value="NC_013530.1"/>
</dbReference>
<dbReference type="EMBL" id="CP001821">
    <property type="protein sequence ID" value="ACZ31082.1"/>
    <property type="molecule type" value="Genomic_DNA"/>
</dbReference>
<sequence length="62" mass="7683">MTPRQWPWWWVRRQPDPPEELNEPDAEHPVRVVTRRDRFGQVDEAVYARPEAAADWDERLWW</sequence>
<gene>
    <name evidence="1" type="ordered locus">Xcel_2064</name>
</gene>
<protein>
    <submittedName>
        <fullName evidence="1">Uncharacterized protein</fullName>
    </submittedName>
</protein>
<evidence type="ECO:0000313" key="1">
    <source>
        <dbReference type="EMBL" id="ACZ31082.1"/>
    </source>
</evidence>
<keyword evidence="2" id="KW-1185">Reference proteome</keyword>
<accession>D1BU69</accession>